<name>A0A8H3YY28_VENIN</name>
<dbReference type="Proteomes" id="UP000490939">
    <property type="component" value="Unassembled WGS sequence"/>
</dbReference>
<dbReference type="EMBL" id="WNWR01000453">
    <property type="protein sequence ID" value="KAE9978054.1"/>
    <property type="molecule type" value="Genomic_DNA"/>
</dbReference>
<proteinExistence type="predicted"/>
<evidence type="ECO:0000313" key="1">
    <source>
        <dbReference type="EMBL" id="KAE9971817.1"/>
    </source>
</evidence>
<evidence type="ECO:0000313" key="4">
    <source>
        <dbReference type="Proteomes" id="UP000490939"/>
    </source>
</evidence>
<sequence>MSKMVLGGVCASGMLSTGSRRIQYPIWTFWKSGRSPHQLQQRQSSELKDNERVLQRWKEACRAEQYLESTLSQEKSIGLPEPGIKPVRLTQPHMQTKHQVPLATEYPSRGMLYVPLTWQQGGLWTCRPVGSGQDVGSKIDGDGMAKT</sequence>
<evidence type="ECO:0000313" key="2">
    <source>
        <dbReference type="EMBL" id="KAE9978054.1"/>
    </source>
</evidence>
<reference evidence="2 4" key="1">
    <citation type="submission" date="2019-07" db="EMBL/GenBank/DDBJ databases">
        <title>Venturia inaequalis Genome Resource.</title>
        <authorList>
            <person name="Lichtner F.J."/>
        </authorList>
    </citation>
    <scope>NUCLEOTIDE SEQUENCE [LARGE SCALE GENOMIC DNA]</scope>
    <source>
        <strain evidence="1 3">120213</strain>
        <strain evidence="2 4">DMI_063113</strain>
    </source>
</reference>
<dbReference type="AlphaFoldDB" id="A0A8H3YY28"/>
<protein>
    <submittedName>
        <fullName evidence="2">Uncharacterized protein</fullName>
    </submittedName>
</protein>
<keyword evidence="4" id="KW-1185">Reference proteome</keyword>
<dbReference type="EMBL" id="WNWS01000287">
    <property type="protein sequence ID" value="KAE9971817.1"/>
    <property type="molecule type" value="Genomic_DNA"/>
</dbReference>
<comment type="caution">
    <text evidence="2">The sequence shown here is derived from an EMBL/GenBank/DDBJ whole genome shotgun (WGS) entry which is preliminary data.</text>
</comment>
<organism evidence="2 4">
    <name type="scientific">Venturia inaequalis</name>
    <name type="common">Apple scab fungus</name>
    <dbReference type="NCBI Taxonomy" id="5025"/>
    <lineage>
        <taxon>Eukaryota</taxon>
        <taxon>Fungi</taxon>
        <taxon>Dikarya</taxon>
        <taxon>Ascomycota</taxon>
        <taxon>Pezizomycotina</taxon>
        <taxon>Dothideomycetes</taxon>
        <taxon>Pleosporomycetidae</taxon>
        <taxon>Venturiales</taxon>
        <taxon>Venturiaceae</taxon>
        <taxon>Venturia</taxon>
    </lineage>
</organism>
<gene>
    <name evidence="2" type="ORF">EG327_007527</name>
    <name evidence="1" type="ORF">EG328_005348</name>
</gene>
<evidence type="ECO:0000313" key="3">
    <source>
        <dbReference type="Proteomes" id="UP000447873"/>
    </source>
</evidence>
<accession>A0A8H3YY28</accession>
<dbReference type="Proteomes" id="UP000447873">
    <property type="component" value="Unassembled WGS sequence"/>
</dbReference>